<dbReference type="InterPro" id="IPR001444">
    <property type="entry name" value="Flag_bb_rod_N"/>
</dbReference>
<comment type="caution">
    <text evidence="4">The sequence shown here is derived from an EMBL/GenBank/DDBJ whole genome shotgun (WGS) entry which is preliminary data.</text>
</comment>
<accession>A0ABU3VK71</accession>
<name>A0ABU3VK71_9RHOB</name>
<gene>
    <name evidence="4" type="ORF">QO231_22405</name>
</gene>
<comment type="subcellular location">
    <subcellularLocation>
        <location evidence="1">Bacterial flagellum basal body</location>
    </subcellularLocation>
</comment>
<protein>
    <submittedName>
        <fullName evidence="4">FlgB family protein</fullName>
    </submittedName>
</protein>
<proteinExistence type="predicted"/>
<evidence type="ECO:0000256" key="1">
    <source>
        <dbReference type="ARBA" id="ARBA00004117"/>
    </source>
</evidence>
<organism evidence="4 5">
    <name type="scientific">Sedimentitalea todarodis</name>
    <dbReference type="NCBI Taxonomy" id="1631240"/>
    <lineage>
        <taxon>Bacteria</taxon>
        <taxon>Pseudomonadati</taxon>
        <taxon>Pseudomonadota</taxon>
        <taxon>Alphaproteobacteria</taxon>
        <taxon>Rhodobacterales</taxon>
        <taxon>Paracoccaceae</taxon>
        <taxon>Sedimentitalea</taxon>
    </lineage>
</organism>
<sequence length="127" mass="13625">MFQGLNVFKAAHAMATHAGQRQALVAQNVANADTPGYKARDMHSFAEVFDGDAASGMRASRTGHLNAPDSAGNLPTFQTETPTEPNGNSVSVELELMKGVEIKREHDRALAIYKSSLSVLRTSLGRI</sequence>
<dbReference type="NCBIfam" id="NF009270">
    <property type="entry name" value="PRK12627.1"/>
    <property type="match status" value="1"/>
</dbReference>
<dbReference type="Proteomes" id="UP001255416">
    <property type="component" value="Unassembled WGS sequence"/>
</dbReference>
<feature type="compositionally biased region" description="Polar residues" evidence="2">
    <location>
        <begin position="73"/>
        <end position="89"/>
    </location>
</feature>
<evidence type="ECO:0000313" key="5">
    <source>
        <dbReference type="Proteomes" id="UP001255416"/>
    </source>
</evidence>
<dbReference type="EMBL" id="JASMWN010000026">
    <property type="protein sequence ID" value="MDU9006593.1"/>
    <property type="molecule type" value="Genomic_DNA"/>
</dbReference>
<feature type="region of interest" description="Disordered" evidence="2">
    <location>
        <begin position="57"/>
        <end position="89"/>
    </location>
</feature>
<evidence type="ECO:0000256" key="2">
    <source>
        <dbReference type="SAM" id="MobiDB-lite"/>
    </source>
</evidence>
<keyword evidence="5" id="KW-1185">Reference proteome</keyword>
<dbReference type="Pfam" id="PF00460">
    <property type="entry name" value="Flg_bb_rod"/>
    <property type="match status" value="1"/>
</dbReference>
<reference evidence="5" key="1">
    <citation type="submission" date="2023-05" db="EMBL/GenBank/DDBJ databases">
        <title>Sedimentitalea sp. nov. JM2-8.</title>
        <authorList>
            <person name="Huang J."/>
        </authorList>
    </citation>
    <scope>NUCLEOTIDE SEQUENCE [LARGE SCALE GENOMIC DNA]</scope>
    <source>
        <strain evidence="5">KHS03</strain>
    </source>
</reference>
<feature type="domain" description="Flagellar basal body rod protein N-terminal" evidence="3">
    <location>
        <begin position="20"/>
        <end position="38"/>
    </location>
</feature>
<dbReference type="RefSeq" id="WP_316781777.1">
    <property type="nucleotide sequence ID" value="NZ_JASMWN010000026.1"/>
</dbReference>
<evidence type="ECO:0000259" key="3">
    <source>
        <dbReference type="Pfam" id="PF00460"/>
    </source>
</evidence>
<evidence type="ECO:0000313" key="4">
    <source>
        <dbReference type="EMBL" id="MDU9006593.1"/>
    </source>
</evidence>